<dbReference type="Proteomes" id="UP000283880">
    <property type="component" value="Unassembled WGS sequence"/>
</dbReference>
<name>A0A413F9K4_9FIRM</name>
<sequence>MGVRMMKKISILFFCCFLLLCACTSETASRDESPEESFSASIGLTINGYTVYLNPTISDNWIEPMSMAADAPNIFVFSTFSGYKIKCNNIEVQSGDTVEVMIDKGYLKKSDGIEIEFTNKKSGLVTKQFVRCLNEGFPEFITINNGAEYGYYYFDPTQDWIVKMNTNSEIIYFNYCEDNFYDFKPIETKNGELYYSYLTPYSDPDEKIKVVTNSFTECKAVIMNSNYQVVKEILGTLDEDGKFTNIELDMHEFLMFDEMNYITLSYIPTYVDNIPEKLTGRGGYPSRVYAAYIQEVRDGKVAFEWKSTDYPEFYDMSVEGNQFDFTNEGWCDYIHINSIDICPNDGNLVLSMRHADSVVEIDRKTGDIVWILGGKHDMFKLKEEEKFTRQHFARFTDSGTLTLFDNSTNYVVSSAENYIGNGTGFPRTIEFSLDEREKTILDYKSYDYKVKQSEVMGSSQKLADDIFLIGWGASMEVPSKILFSEIDFISQKVLFEASNKSGVNVTYRVHKFHR</sequence>
<keyword evidence="1" id="KW-0732">Signal</keyword>
<evidence type="ECO:0000313" key="3">
    <source>
        <dbReference type="Proteomes" id="UP000283880"/>
    </source>
</evidence>
<proteinExistence type="predicted"/>
<feature type="signal peptide" evidence="1">
    <location>
        <begin position="1"/>
        <end position="30"/>
    </location>
</feature>
<comment type="caution">
    <text evidence="2">The sequence shown here is derived from an EMBL/GenBank/DDBJ whole genome shotgun (WGS) entry which is preliminary data.</text>
</comment>
<accession>A0A413F9K4</accession>
<dbReference type="InterPro" id="IPR010262">
    <property type="entry name" value="Arylsulfotransferase_bact"/>
</dbReference>
<evidence type="ECO:0000313" key="2">
    <source>
        <dbReference type="EMBL" id="RGX25149.1"/>
    </source>
</evidence>
<dbReference type="EMBL" id="QSBM01000020">
    <property type="protein sequence ID" value="RGX25149.1"/>
    <property type="molecule type" value="Genomic_DNA"/>
</dbReference>
<protein>
    <recommendedName>
        <fullName evidence="4">Arylsulfotransferase N-terminal domain-containing protein</fullName>
    </recommendedName>
</protein>
<dbReference type="AlphaFoldDB" id="A0A413F9K4"/>
<evidence type="ECO:0008006" key="4">
    <source>
        <dbReference type="Google" id="ProtNLM"/>
    </source>
</evidence>
<dbReference type="SUPFAM" id="SSF50998">
    <property type="entry name" value="Quinoprotein alcohol dehydrogenase-like"/>
    <property type="match status" value="1"/>
</dbReference>
<organism evidence="2 3">
    <name type="scientific">Enterocloster asparagiformis</name>
    <dbReference type="NCBI Taxonomy" id="333367"/>
    <lineage>
        <taxon>Bacteria</taxon>
        <taxon>Bacillati</taxon>
        <taxon>Bacillota</taxon>
        <taxon>Clostridia</taxon>
        <taxon>Lachnospirales</taxon>
        <taxon>Lachnospiraceae</taxon>
        <taxon>Enterocloster</taxon>
    </lineage>
</organism>
<dbReference type="PANTHER" id="PTHR35340:SF5">
    <property type="entry name" value="ASST-DOMAIN-CONTAINING PROTEIN"/>
    <property type="match status" value="1"/>
</dbReference>
<evidence type="ECO:0000256" key="1">
    <source>
        <dbReference type="SAM" id="SignalP"/>
    </source>
</evidence>
<feature type="chain" id="PRO_5019037272" description="Arylsulfotransferase N-terminal domain-containing protein" evidence="1">
    <location>
        <begin position="31"/>
        <end position="514"/>
    </location>
</feature>
<dbReference type="PANTHER" id="PTHR35340">
    <property type="entry name" value="PQQ ENZYME REPEAT PROTEIN-RELATED"/>
    <property type="match status" value="1"/>
</dbReference>
<dbReference type="Pfam" id="PF05935">
    <property type="entry name" value="Arylsulfotrans"/>
    <property type="match status" value="1"/>
</dbReference>
<dbReference type="InterPro" id="IPR011047">
    <property type="entry name" value="Quinoprotein_ADH-like_sf"/>
</dbReference>
<reference evidence="2 3" key="1">
    <citation type="submission" date="2018-08" db="EMBL/GenBank/DDBJ databases">
        <title>A genome reference for cultivated species of the human gut microbiota.</title>
        <authorList>
            <person name="Zou Y."/>
            <person name="Xue W."/>
            <person name="Luo G."/>
        </authorList>
    </citation>
    <scope>NUCLEOTIDE SEQUENCE [LARGE SCALE GENOMIC DNA]</scope>
    <source>
        <strain evidence="2 3">AF04-15</strain>
    </source>
</reference>
<dbReference type="InterPro" id="IPR053143">
    <property type="entry name" value="Arylsulfate_ST"/>
</dbReference>
<gene>
    <name evidence="2" type="ORF">DWV29_22000</name>
</gene>
<dbReference type="PROSITE" id="PS51257">
    <property type="entry name" value="PROKAR_LIPOPROTEIN"/>
    <property type="match status" value="1"/>
</dbReference>
<dbReference type="GO" id="GO:0004062">
    <property type="term" value="F:aryl sulfotransferase activity"/>
    <property type="evidence" value="ECO:0007669"/>
    <property type="project" value="InterPro"/>
</dbReference>
<dbReference type="OrthoDB" id="264813at2"/>